<evidence type="ECO:0000256" key="3">
    <source>
        <dbReference type="ARBA" id="ARBA00023004"/>
    </source>
</evidence>
<dbReference type="SUPFAM" id="SSF46626">
    <property type="entry name" value="Cytochrome c"/>
    <property type="match status" value="1"/>
</dbReference>
<dbReference type="Pfam" id="PF00034">
    <property type="entry name" value="Cytochrom_C"/>
    <property type="match status" value="1"/>
</dbReference>
<dbReference type="InterPro" id="IPR036909">
    <property type="entry name" value="Cyt_c-like_dom_sf"/>
</dbReference>
<keyword evidence="5" id="KW-0732">Signal</keyword>
<gene>
    <name evidence="7" type="ORF">CWI73_01180</name>
</gene>
<evidence type="ECO:0000313" key="7">
    <source>
        <dbReference type="EMBL" id="RUO67511.1"/>
    </source>
</evidence>
<comment type="caution">
    <text evidence="7">The sequence shown here is derived from an EMBL/GenBank/DDBJ whole genome shotgun (WGS) entry which is preliminary data.</text>
</comment>
<feature type="domain" description="Cytochrome c" evidence="6">
    <location>
        <begin position="25"/>
        <end position="114"/>
    </location>
</feature>
<dbReference type="GO" id="GO:0046872">
    <property type="term" value="F:metal ion binding"/>
    <property type="evidence" value="ECO:0007669"/>
    <property type="project" value="UniProtKB-KW"/>
</dbReference>
<dbReference type="GO" id="GO:0020037">
    <property type="term" value="F:heme binding"/>
    <property type="evidence" value="ECO:0007669"/>
    <property type="project" value="InterPro"/>
</dbReference>
<dbReference type="GO" id="GO:0009055">
    <property type="term" value="F:electron transfer activity"/>
    <property type="evidence" value="ECO:0007669"/>
    <property type="project" value="InterPro"/>
</dbReference>
<name>A0A432YW22_9GAMM</name>
<organism evidence="7 8">
    <name type="scientific">Idiomarina piscisalsi</name>
    <dbReference type="NCBI Taxonomy" id="1096243"/>
    <lineage>
        <taxon>Bacteria</taxon>
        <taxon>Pseudomonadati</taxon>
        <taxon>Pseudomonadota</taxon>
        <taxon>Gammaproteobacteria</taxon>
        <taxon>Alteromonadales</taxon>
        <taxon>Idiomarinaceae</taxon>
        <taxon>Idiomarina</taxon>
    </lineage>
</organism>
<reference evidence="7 8" key="1">
    <citation type="journal article" date="2011" name="Front. Microbiol.">
        <title>Genomic signatures of strain selection and enhancement in Bacillus atrophaeus var. globigii, a historical biowarfare simulant.</title>
        <authorList>
            <person name="Gibbons H.S."/>
            <person name="Broomall S.M."/>
            <person name="McNew L.A."/>
            <person name="Daligault H."/>
            <person name="Chapman C."/>
            <person name="Bruce D."/>
            <person name="Karavis M."/>
            <person name="Krepps M."/>
            <person name="McGregor P.A."/>
            <person name="Hong C."/>
            <person name="Park K.H."/>
            <person name="Akmal A."/>
            <person name="Feldman A."/>
            <person name="Lin J.S."/>
            <person name="Chang W.E."/>
            <person name="Higgs B.W."/>
            <person name="Demirev P."/>
            <person name="Lindquist J."/>
            <person name="Liem A."/>
            <person name="Fochler E."/>
            <person name="Read T.D."/>
            <person name="Tapia R."/>
            <person name="Johnson S."/>
            <person name="Bishop-Lilly K.A."/>
            <person name="Detter C."/>
            <person name="Han C."/>
            <person name="Sozhamannan S."/>
            <person name="Rosenzweig C.N."/>
            <person name="Skowronski E.W."/>
        </authorList>
    </citation>
    <scope>NUCLEOTIDE SEQUENCE [LARGE SCALE GENOMIC DNA]</scope>
    <source>
        <strain evidence="7 8">TPS4-2</strain>
    </source>
</reference>
<dbReference type="Proteomes" id="UP000288361">
    <property type="component" value="Unassembled WGS sequence"/>
</dbReference>
<dbReference type="Gene3D" id="1.10.760.10">
    <property type="entry name" value="Cytochrome c-like domain"/>
    <property type="match status" value="1"/>
</dbReference>
<proteinExistence type="predicted"/>
<dbReference type="PROSITE" id="PS51007">
    <property type="entry name" value="CYTC"/>
    <property type="match status" value="1"/>
</dbReference>
<dbReference type="EMBL" id="PIQA01000001">
    <property type="protein sequence ID" value="RUO67511.1"/>
    <property type="molecule type" value="Genomic_DNA"/>
</dbReference>
<dbReference type="InterPro" id="IPR009056">
    <property type="entry name" value="Cyt_c-like_dom"/>
</dbReference>
<feature type="chain" id="PRO_5019285139" evidence="5">
    <location>
        <begin position="28"/>
        <end position="130"/>
    </location>
</feature>
<evidence type="ECO:0000256" key="2">
    <source>
        <dbReference type="ARBA" id="ARBA00022723"/>
    </source>
</evidence>
<keyword evidence="1 4" id="KW-0349">Heme</keyword>
<dbReference type="InterPro" id="IPR051459">
    <property type="entry name" value="Cytochrome_c-type_DH"/>
</dbReference>
<evidence type="ECO:0000256" key="1">
    <source>
        <dbReference type="ARBA" id="ARBA00022617"/>
    </source>
</evidence>
<protein>
    <submittedName>
        <fullName evidence="7">Cytochrome C</fullName>
    </submittedName>
</protein>
<evidence type="ECO:0000256" key="5">
    <source>
        <dbReference type="SAM" id="SignalP"/>
    </source>
</evidence>
<evidence type="ECO:0000313" key="8">
    <source>
        <dbReference type="Proteomes" id="UP000288361"/>
    </source>
</evidence>
<dbReference type="AlphaFoldDB" id="A0A432YW22"/>
<dbReference type="RefSeq" id="WP_126751182.1">
    <property type="nucleotide sequence ID" value="NZ_JBHUMT010000016.1"/>
</dbReference>
<dbReference type="PANTHER" id="PTHR35008">
    <property type="entry name" value="BLL4482 PROTEIN-RELATED"/>
    <property type="match status" value="1"/>
</dbReference>
<sequence>MNIQSTLKIAVIAASVVAFFFAQPAEAADGKNAYKKYCQACHQPAGKGLAGVFPPLADNPNIKDQPDYIAQTIVKGKSGAVTVNGTTYNGSMPPMAYLKDADIAAIVNYVNTELANGSSTIEADAVAGSR</sequence>
<keyword evidence="3 4" id="KW-0408">Iron</keyword>
<evidence type="ECO:0000256" key="4">
    <source>
        <dbReference type="PROSITE-ProRule" id="PRU00433"/>
    </source>
</evidence>
<accession>A0A432YW22</accession>
<dbReference type="PANTHER" id="PTHR35008:SF4">
    <property type="entry name" value="BLL4482 PROTEIN"/>
    <property type="match status" value="1"/>
</dbReference>
<feature type="signal peptide" evidence="5">
    <location>
        <begin position="1"/>
        <end position="27"/>
    </location>
</feature>
<evidence type="ECO:0000259" key="6">
    <source>
        <dbReference type="PROSITE" id="PS51007"/>
    </source>
</evidence>
<keyword evidence="2 4" id="KW-0479">Metal-binding</keyword>